<sequence>MEWDRWGELEILALGLDWEGFGWKVSTEEIGAITELSRGSVFVLGFERMQSGDDRTFDESHRNEEPPGFQQKVQGKMQCPPDGSWLQQPRKVHMDLGVRYQ</sequence>
<protein>
    <submittedName>
        <fullName evidence="2">Uncharacterized protein</fullName>
    </submittedName>
</protein>
<evidence type="ECO:0000313" key="3">
    <source>
        <dbReference type="Proteomes" id="UP000288805"/>
    </source>
</evidence>
<reference evidence="2 3" key="1">
    <citation type="journal article" date="2018" name="PLoS Genet.">
        <title>Population sequencing reveals clonal diversity and ancestral inbreeding in the grapevine cultivar Chardonnay.</title>
        <authorList>
            <person name="Roach M.J."/>
            <person name="Johnson D.L."/>
            <person name="Bohlmann J."/>
            <person name="van Vuuren H.J."/>
            <person name="Jones S.J."/>
            <person name="Pretorius I.S."/>
            <person name="Schmidt S.A."/>
            <person name="Borneman A.R."/>
        </authorList>
    </citation>
    <scope>NUCLEOTIDE SEQUENCE [LARGE SCALE GENOMIC DNA]</scope>
    <source>
        <strain evidence="3">cv. Chardonnay</strain>
        <tissue evidence="2">Leaf</tissue>
    </source>
</reference>
<comment type="caution">
    <text evidence="2">The sequence shown here is derived from an EMBL/GenBank/DDBJ whole genome shotgun (WGS) entry which is preliminary data.</text>
</comment>
<evidence type="ECO:0000313" key="2">
    <source>
        <dbReference type="EMBL" id="RVW66525.1"/>
    </source>
</evidence>
<evidence type="ECO:0000256" key="1">
    <source>
        <dbReference type="SAM" id="MobiDB-lite"/>
    </source>
</evidence>
<accession>A0A438G2U5</accession>
<feature type="region of interest" description="Disordered" evidence="1">
    <location>
        <begin position="53"/>
        <end position="86"/>
    </location>
</feature>
<feature type="compositionally biased region" description="Basic and acidic residues" evidence="1">
    <location>
        <begin position="53"/>
        <end position="65"/>
    </location>
</feature>
<organism evidence="2 3">
    <name type="scientific">Vitis vinifera</name>
    <name type="common">Grape</name>
    <dbReference type="NCBI Taxonomy" id="29760"/>
    <lineage>
        <taxon>Eukaryota</taxon>
        <taxon>Viridiplantae</taxon>
        <taxon>Streptophyta</taxon>
        <taxon>Embryophyta</taxon>
        <taxon>Tracheophyta</taxon>
        <taxon>Spermatophyta</taxon>
        <taxon>Magnoliopsida</taxon>
        <taxon>eudicotyledons</taxon>
        <taxon>Gunneridae</taxon>
        <taxon>Pentapetalae</taxon>
        <taxon>rosids</taxon>
        <taxon>Vitales</taxon>
        <taxon>Vitaceae</taxon>
        <taxon>Viteae</taxon>
        <taxon>Vitis</taxon>
    </lineage>
</organism>
<dbReference type="EMBL" id="QGNW01000647">
    <property type="protein sequence ID" value="RVW66525.1"/>
    <property type="molecule type" value="Genomic_DNA"/>
</dbReference>
<name>A0A438G2U5_VITVI</name>
<gene>
    <name evidence="2" type="ORF">CK203_064971</name>
</gene>
<dbReference type="AlphaFoldDB" id="A0A438G2U5"/>
<proteinExistence type="predicted"/>
<dbReference type="Proteomes" id="UP000288805">
    <property type="component" value="Unassembled WGS sequence"/>
</dbReference>